<feature type="transmembrane region" description="Helical" evidence="7">
    <location>
        <begin position="214"/>
        <end position="237"/>
    </location>
</feature>
<dbReference type="EMBL" id="JASUBT010000020">
    <property type="protein sequence ID" value="MDL4937494.1"/>
    <property type="molecule type" value="Genomic_DNA"/>
</dbReference>
<dbReference type="CDD" id="cd06261">
    <property type="entry name" value="TM_PBP2"/>
    <property type="match status" value="1"/>
</dbReference>
<evidence type="ECO:0000256" key="1">
    <source>
        <dbReference type="ARBA" id="ARBA00004651"/>
    </source>
</evidence>
<dbReference type="Gene3D" id="1.10.3720.10">
    <property type="entry name" value="MetI-like"/>
    <property type="match status" value="1"/>
</dbReference>
<keyword evidence="2 7" id="KW-0813">Transport</keyword>
<evidence type="ECO:0000313" key="12">
    <source>
        <dbReference type="Proteomes" id="UP001241571"/>
    </source>
</evidence>
<evidence type="ECO:0000313" key="9">
    <source>
        <dbReference type="EMBL" id="MDL4937494.1"/>
    </source>
</evidence>
<dbReference type="Proteomes" id="UP001241571">
    <property type="component" value="Unassembled WGS sequence"/>
</dbReference>
<feature type="transmembrane region" description="Helical" evidence="7">
    <location>
        <begin position="123"/>
        <end position="142"/>
    </location>
</feature>
<evidence type="ECO:0000259" key="8">
    <source>
        <dbReference type="PROSITE" id="PS50928"/>
    </source>
</evidence>
<keyword evidence="4 7" id="KW-0812">Transmembrane</keyword>
<keyword evidence="6 7" id="KW-0472">Membrane</keyword>
<evidence type="ECO:0000256" key="4">
    <source>
        <dbReference type="ARBA" id="ARBA00022692"/>
    </source>
</evidence>
<protein>
    <submittedName>
        <fullName evidence="10">ABC transporter permease</fullName>
    </submittedName>
</protein>
<feature type="transmembrane region" description="Helical" evidence="7">
    <location>
        <begin position="64"/>
        <end position="83"/>
    </location>
</feature>
<dbReference type="PROSITE" id="PS50928">
    <property type="entry name" value="ABC_TM1"/>
    <property type="match status" value="1"/>
</dbReference>
<evidence type="ECO:0000313" key="10">
    <source>
        <dbReference type="EMBL" id="MDT2691963.1"/>
    </source>
</evidence>
<sequence length="248" mass="27992">MKSKNIIYPSLLFTLIIIIWELSVRISNVPNYILPSPTKLTSFFLTYISTGELLINAWVTLQEIFIGTFFGIILGVFLGYLIVKIKLIERLLMPLILIIQIAPKISLAPLFILWFGLGIQSKIALVILVVSFPIMVNQYTAFKQIDIRYIELLKILKASKFQKFISLELPFAFSAIISGIKVSVTQAITAAVIGEMMGAKSGLGYLLTYGNEMYDINIILSSVITLSIIGLVLYYMATYIEKKVLYWR</sequence>
<name>A0A5F0UZ41_ENTGA</name>
<reference evidence="9 12" key="2">
    <citation type="submission" date="2023-06" db="EMBL/GenBank/DDBJ databases">
        <title>Acute promotion of culturable opportunistic pathogens and persistent increase of antibiotic resistance following antibiotic exposure in mouse gut microbiota.</title>
        <authorList>
            <person name="Li L."/>
            <person name="Wang B."/>
            <person name="Sun Y."/>
            <person name="Wang M."/>
            <person name="Xu H."/>
        </authorList>
    </citation>
    <scope>NUCLEOTIDE SEQUENCE [LARGE SCALE GENOMIC DNA]</scope>
    <source>
        <strain evidence="9 12">CRI2_2</strain>
    </source>
</reference>
<accession>A0A5F0UZ41</accession>
<keyword evidence="3" id="KW-1003">Cell membrane</keyword>
<feature type="transmembrane region" description="Helical" evidence="7">
    <location>
        <begin position="169"/>
        <end position="194"/>
    </location>
</feature>
<dbReference type="InterPro" id="IPR000515">
    <property type="entry name" value="MetI-like"/>
</dbReference>
<comment type="subcellular location">
    <subcellularLocation>
        <location evidence="1 7">Cell membrane</location>
        <topology evidence="1 7">Multi-pass membrane protein</topology>
    </subcellularLocation>
</comment>
<evidence type="ECO:0000256" key="2">
    <source>
        <dbReference type="ARBA" id="ARBA00022448"/>
    </source>
</evidence>
<dbReference type="PANTHER" id="PTHR30151">
    <property type="entry name" value="ALKANE SULFONATE ABC TRANSPORTER-RELATED, MEMBRANE SUBUNIT"/>
    <property type="match status" value="1"/>
</dbReference>
<comment type="similarity">
    <text evidence="7">Belongs to the binding-protein-dependent transport system permease family.</text>
</comment>
<evidence type="ECO:0000256" key="5">
    <source>
        <dbReference type="ARBA" id="ARBA00022989"/>
    </source>
</evidence>
<keyword evidence="5 7" id="KW-1133">Transmembrane helix</keyword>
<evidence type="ECO:0000256" key="3">
    <source>
        <dbReference type="ARBA" id="ARBA00022475"/>
    </source>
</evidence>
<evidence type="ECO:0000313" key="11">
    <source>
        <dbReference type="Proteomes" id="UP001183682"/>
    </source>
</evidence>
<dbReference type="Pfam" id="PF00528">
    <property type="entry name" value="BPD_transp_1"/>
    <property type="match status" value="1"/>
</dbReference>
<reference evidence="10" key="1">
    <citation type="submission" date="2023-03" db="EMBL/GenBank/DDBJ databases">
        <authorList>
            <person name="Shen W."/>
            <person name="Cai J."/>
        </authorList>
    </citation>
    <scope>NUCLEOTIDE SEQUENCE</scope>
    <source>
        <strain evidence="10">K69-2</strain>
    </source>
</reference>
<evidence type="ECO:0000256" key="6">
    <source>
        <dbReference type="ARBA" id="ARBA00023136"/>
    </source>
</evidence>
<gene>
    <name evidence="10" type="ORF">P7E30_17465</name>
    <name evidence="9" type="ORF">QRX88_17475</name>
</gene>
<dbReference type="AlphaFoldDB" id="A0A5F0UZ41"/>
<feature type="domain" description="ABC transmembrane type-1" evidence="8">
    <location>
        <begin position="57"/>
        <end position="237"/>
    </location>
</feature>
<feature type="transmembrane region" description="Helical" evidence="7">
    <location>
        <begin position="95"/>
        <end position="117"/>
    </location>
</feature>
<proteinExistence type="inferred from homology"/>
<dbReference type="GO" id="GO:0005886">
    <property type="term" value="C:plasma membrane"/>
    <property type="evidence" value="ECO:0007669"/>
    <property type="project" value="UniProtKB-SubCell"/>
</dbReference>
<dbReference type="RefSeq" id="WP_103301380.1">
    <property type="nucleotide sequence ID" value="NZ_BSYC01000003.1"/>
</dbReference>
<dbReference type="Proteomes" id="UP001183682">
    <property type="component" value="Unassembled WGS sequence"/>
</dbReference>
<dbReference type="SUPFAM" id="SSF161098">
    <property type="entry name" value="MetI-like"/>
    <property type="match status" value="1"/>
</dbReference>
<organism evidence="10 11">
    <name type="scientific">Enterococcus gallinarum</name>
    <dbReference type="NCBI Taxonomy" id="1353"/>
    <lineage>
        <taxon>Bacteria</taxon>
        <taxon>Bacillati</taxon>
        <taxon>Bacillota</taxon>
        <taxon>Bacilli</taxon>
        <taxon>Lactobacillales</taxon>
        <taxon>Enterococcaceae</taxon>
        <taxon>Enterococcus</taxon>
    </lineage>
</organism>
<dbReference type="EMBL" id="JARPZN010000025">
    <property type="protein sequence ID" value="MDT2691963.1"/>
    <property type="molecule type" value="Genomic_DNA"/>
</dbReference>
<dbReference type="PANTHER" id="PTHR30151:SF20">
    <property type="entry name" value="ABC TRANSPORTER PERMEASE PROTEIN HI_0355-RELATED"/>
    <property type="match status" value="1"/>
</dbReference>
<dbReference type="GO" id="GO:0055085">
    <property type="term" value="P:transmembrane transport"/>
    <property type="evidence" value="ECO:0007669"/>
    <property type="project" value="InterPro"/>
</dbReference>
<evidence type="ECO:0000256" key="7">
    <source>
        <dbReference type="RuleBase" id="RU363032"/>
    </source>
</evidence>
<comment type="caution">
    <text evidence="10">The sequence shown here is derived from an EMBL/GenBank/DDBJ whole genome shotgun (WGS) entry which is preliminary data.</text>
</comment>
<dbReference type="InterPro" id="IPR035906">
    <property type="entry name" value="MetI-like_sf"/>
</dbReference>
<feature type="transmembrane region" description="Helical" evidence="7">
    <location>
        <begin position="6"/>
        <end position="28"/>
    </location>
</feature>